<dbReference type="PANTHER" id="PTHR42988:SF2">
    <property type="entry name" value="CYCLIC NUCLEOTIDE PHOSPHODIESTERASE CBUA0032-RELATED"/>
    <property type="match status" value="1"/>
</dbReference>
<protein>
    <submittedName>
        <fullName evidence="6">Calcineurin-like phosphoesterase</fullName>
    </submittedName>
</protein>
<evidence type="ECO:0000256" key="3">
    <source>
        <dbReference type="ARBA" id="ARBA00023004"/>
    </source>
</evidence>
<dbReference type="Gene3D" id="3.60.21.10">
    <property type="match status" value="1"/>
</dbReference>
<keyword evidence="3" id="KW-0408">Iron</keyword>
<comment type="caution">
    <text evidence="6">The sequence shown here is derived from an EMBL/GenBank/DDBJ whole genome shotgun (WGS) entry which is preliminary data.</text>
</comment>
<evidence type="ECO:0000256" key="4">
    <source>
        <dbReference type="ARBA" id="ARBA00025742"/>
    </source>
</evidence>
<keyword evidence="7" id="KW-1185">Reference proteome</keyword>
<dbReference type="AlphaFoldDB" id="A0A1E3H000"/>
<organism evidence="6 7">
    <name type="scientific">Methylobrevis pamukkalensis</name>
    <dbReference type="NCBI Taxonomy" id="1439726"/>
    <lineage>
        <taxon>Bacteria</taxon>
        <taxon>Pseudomonadati</taxon>
        <taxon>Pseudomonadota</taxon>
        <taxon>Alphaproteobacteria</taxon>
        <taxon>Hyphomicrobiales</taxon>
        <taxon>Pleomorphomonadaceae</taxon>
        <taxon>Methylobrevis</taxon>
    </lineage>
</organism>
<dbReference type="RefSeq" id="WP_069307499.1">
    <property type="nucleotide sequence ID" value="NZ_MCRJ01000081.1"/>
</dbReference>
<dbReference type="PANTHER" id="PTHR42988">
    <property type="entry name" value="PHOSPHOHYDROLASE"/>
    <property type="match status" value="1"/>
</dbReference>
<proteinExistence type="inferred from homology"/>
<accession>A0A1E3H000</accession>
<dbReference type="InterPro" id="IPR050884">
    <property type="entry name" value="CNP_phosphodiesterase-III"/>
</dbReference>
<feature type="domain" description="Calcineurin-like phosphoesterase" evidence="5">
    <location>
        <begin position="2"/>
        <end position="225"/>
    </location>
</feature>
<dbReference type="InterPro" id="IPR029052">
    <property type="entry name" value="Metallo-depent_PP-like"/>
</dbReference>
<evidence type="ECO:0000313" key="6">
    <source>
        <dbReference type="EMBL" id="ODN69637.1"/>
    </source>
</evidence>
<dbReference type="OrthoDB" id="9794568at2"/>
<dbReference type="SUPFAM" id="SSF56300">
    <property type="entry name" value="Metallo-dependent phosphatases"/>
    <property type="match status" value="1"/>
</dbReference>
<dbReference type="EMBL" id="MCRJ01000081">
    <property type="protein sequence ID" value="ODN69637.1"/>
    <property type="molecule type" value="Genomic_DNA"/>
</dbReference>
<reference evidence="6 7" key="1">
    <citation type="submission" date="2016-07" db="EMBL/GenBank/DDBJ databases">
        <title>Draft Genome Sequence of Methylobrevis pamukkalensis PK2.</title>
        <authorList>
            <person name="Vasilenko O.V."/>
            <person name="Doronina N.V."/>
            <person name="Shmareva M.N."/>
            <person name="Tarlachkov S.V."/>
            <person name="Mustakhimov I."/>
            <person name="Trotsenko Y.A."/>
        </authorList>
    </citation>
    <scope>NUCLEOTIDE SEQUENCE [LARGE SCALE GENOMIC DNA]</scope>
    <source>
        <strain evidence="6 7">PK2</strain>
    </source>
</reference>
<sequence length="313" mass="34351">MFRLVHLSDPHIGPLPMPTFSELASKRVIGYINWRRNRAPSMRGDLLLRMITDIRSRNADHVAVTGDLVNIALRSELEPARAFLDSIGDPRDVSVVPGNHDAYVPGALLRATVAWAPYMTGDDAHSPAWPYVRRREGIAIVGTSSARASGPFLATGFFSDKQEDLLRDRLEMLRREGLFRVVLIHHPPFSGATAWHKRLVGASRVRRVLKSVGAELVLHGHTHMPTRTTMPGPDGPVPVIGVCAASQEHGGRRPASGYNVFEIEKVESGVWKVLQIDYRVSLESGNFVEFGRHETLIGGEAGSSGQPAILNQA</sequence>
<dbReference type="GO" id="GO:0016787">
    <property type="term" value="F:hydrolase activity"/>
    <property type="evidence" value="ECO:0007669"/>
    <property type="project" value="UniProtKB-KW"/>
</dbReference>
<evidence type="ECO:0000256" key="2">
    <source>
        <dbReference type="ARBA" id="ARBA00022801"/>
    </source>
</evidence>
<dbReference type="GO" id="GO:0046872">
    <property type="term" value="F:metal ion binding"/>
    <property type="evidence" value="ECO:0007669"/>
    <property type="project" value="UniProtKB-KW"/>
</dbReference>
<dbReference type="Pfam" id="PF00149">
    <property type="entry name" value="Metallophos"/>
    <property type="match status" value="1"/>
</dbReference>
<keyword evidence="2" id="KW-0378">Hydrolase</keyword>
<dbReference type="PATRIC" id="fig|1439726.3.peg.3212"/>
<keyword evidence="1" id="KW-0479">Metal-binding</keyword>
<gene>
    <name evidence="6" type="ORF">A6302_03057</name>
</gene>
<comment type="similarity">
    <text evidence="4">Belongs to the cyclic nucleotide phosphodiesterase class-III family.</text>
</comment>
<evidence type="ECO:0000313" key="7">
    <source>
        <dbReference type="Proteomes" id="UP000094622"/>
    </source>
</evidence>
<evidence type="ECO:0000256" key="1">
    <source>
        <dbReference type="ARBA" id="ARBA00022723"/>
    </source>
</evidence>
<evidence type="ECO:0000259" key="5">
    <source>
        <dbReference type="Pfam" id="PF00149"/>
    </source>
</evidence>
<dbReference type="Proteomes" id="UP000094622">
    <property type="component" value="Unassembled WGS sequence"/>
</dbReference>
<dbReference type="InterPro" id="IPR004843">
    <property type="entry name" value="Calcineurin-like_PHP"/>
</dbReference>
<name>A0A1E3H000_9HYPH</name>